<sequence>MAMLFELSETVSEILDSDAGSLLLSGYKVSEDLEELQNFGVTHIVNARGGSENHFPEDIEYFKVDVEDLPSVKIIDYFDPVCDFIAESIKKDNNETSSNKIKNVVLVHCRAGISRSTTLIIAYLMREEQMSMQAALEFVLQRREVIFPNMGFIKQLATYEKRIHGKSTLKKIKQYAHIWGDPAYKEMLQDAYDGRATAEVKRNGCSVL</sequence>
<dbReference type="PROSITE" id="PS00383">
    <property type="entry name" value="TYR_PHOSPHATASE_1"/>
    <property type="match status" value="1"/>
</dbReference>
<evidence type="ECO:0000313" key="5">
    <source>
        <dbReference type="EMBL" id="CAE0440581.1"/>
    </source>
</evidence>
<dbReference type="EMBL" id="HBIN01014171">
    <property type="protein sequence ID" value="CAE0440582.1"/>
    <property type="molecule type" value="Transcribed_RNA"/>
</dbReference>
<evidence type="ECO:0000256" key="1">
    <source>
        <dbReference type="ARBA" id="ARBA00022801"/>
    </source>
</evidence>
<protein>
    <recommendedName>
        <fullName evidence="7">Protein-serine/threonine phosphatase</fullName>
    </recommendedName>
</protein>
<accession>A0A6S8D5S7</accession>
<evidence type="ECO:0008006" key="7">
    <source>
        <dbReference type="Google" id="ProtNLM"/>
    </source>
</evidence>
<evidence type="ECO:0000259" key="3">
    <source>
        <dbReference type="PROSITE" id="PS50054"/>
    </source>
</evidence>
<dbReference type="SMART" id="SM00195">
    <property type="entry name" value="DSPc"/>
    <property type="match status" value="1"/>
</dbReference>
<dbReference type="PROSITE" id="PS50056">
    <property type="entry name" value="TYR_PHOSPHATASE_2"/>
    <property type="match status" value="1"/>
</dbReference>
<dbReference type="Gene3D" id="3.90.190.10">
    <property type="entry name" value="Protein tyrosine phosphatase superfamily"/>
    <property type="match status" value="1"/>
</dbReference>
<organism evidence="6">
    <name type="scientific">Aplanochytrium stocchinoi</name>
    <dbReference type="NCBI Taxonomy" id="215587"/>
    <lineage>
        <taxon>Eukaryota</taxon>
        <taxon>Sar</taxon>
        <taxon>Stramenopiles</taxon>
        <taxon>Bigyra</taxon>
        <taxon>Labyrinthulomycetes</taxon>
        <taxon>Thraustochytrida</taxon>
        <taxon>Thraustochytriidae</taxon>
        <taxon>Aplanochytrium</taxon>
    </lineage>
</organism>
<proteinExistence type="predicted"/>
<dbReference type="GO" id="GO:0008579">
    <property type="term" value="F:JUN kinase phosphatase activity"/>
    <property type="evidence" value="ECO:0007669"/>
    <property type="project" value="TreeGrafter"/>
</dbReference>
<keyword evidence="2" id="KW-0904">Protein phosphatase</keyword>
<dbReference type="InterPro" id="IPR000387">
    <property type="entry name" value="Tyr_Pase_dom"/>
</dbReference>
<name>A0A6S8D5S7_9STRA</name>
<feature type="domain" description="Tyrosine specific protein phosphatases" evidence="4">
    <location>
        <begin position="83"/>
        <end position="143"/>
    </location>
</feature>
<feature type="domain" description="Tyrosine-protein phosphatase" evidence="3">
    <location>
        <begin position="13"/>
        <end position="165"/>
    </location>
</feature>
<dbReference type="InterPro" id="IPR020422">
    <property type="entry name" value="TYR_PHOSPHATASE_DUAL_dom"/>
</dbReference>
<dbReference type="EMBL" id="HBIN01014170">
    <property type="protein sequence ID" value="CAE0440581.1"/>
    <property type="molecule type" value="Transcribed_RNA"/>
</dbReference>
<dbReference type="PANTHER" id="PTHR46377:SF1">
    <property type="entry name" value="DUAL SPECIFICITY PROTEIN PHOSPHATASE 19"/>
    <property type="match status" value="1"/>
</dbReference>
<dbReference type="SUPFAM" id="SSF52799">
    <property type="entry name" value="(Phosphotyrosine protein) phosphatases II"/>
    <property type="match status" value="1"/>
</dbReference>
<dbReference type="PRINTS" id="PR01908">
    <property type="entry name" value="ADSPHPHTASE"/>
</dbReference>
<evidence type="ECO:0000313" key="6">
    <source>
        <dbReference type="EMBL" id="CAE0440582.1"/>
    </source>
</evidence>
<dbReference type="GO" id="GO:0005737">
    <property type="term" value="C:cytoplasm"/>
    <property type="evidence" value="ECO:0007669"/>
    <property type="project" value="TreeGrafter"/>
</dbReference>
<dbReference type="InterPro" id="IPR016130">
    <property type="entry name" value="Tyr_Pase_AS"/>
</dbReference>
<dbReference type="PANTHER" id="PTHR46377">
    <property type="entry name" value="DUAL SPECIFICITY PROTEIN PHOSPHATASE 19"/>
    <property type="match status" value="1"/>
</dbReference>
<dbReference type="InterPro" id="IPR029021">
    <property type="entry name" value="Prot-tyrosine_phosphatase-like"/>
</dbReference>
<gene>
    <name evidence="5" type="ORF">ASTO00021_LOCUS10715</name>
    <name evidence="6" type="ORF">ASTO00021_LOCUS10716</name>
</gene>
<dbReference type="InterPro" id="IPR000340">
    <property type="entry name" value="Dual-sp_phosphatase_cat-dom"/>
</dbReference>
<dbReference type="Pfam" id="PF00782">
    <property type="entry name" value="DSPc"/>
    <property type="match status" value="1"/>
</dbReference>
<keyword evidence="1" id="KW-0378">Hydrolase</keyword>
<dbReference type="AlphaFoldDB" id="A0A6S8D5S7"/>
<evidence type="ECO:0000259" key="4">
    <source>
        <dbReference type="PROSITE" id="PS50056"/>
    </source>
</evidence>
<dbReference type="PROSITE" id="PS50054">
    <property type="entry name" value="TYR_PHOSPHATASE_DUAL"/>
    <property type="match status" value="1"/>
</dbReference>
<dbReference type="CDD" id="cd14498">
    <property type="entry name" value="DSP"/>
    <property type="match status" value="1"/>
</dbReference>
<reference evidence="6" key="1">
    <citation type="submission" date="2021-01" db="EMBL/GenBank/DDBJ databases">
        <authorList>
            <person name="Corre E."/>
            <person name="Pelletier E."/>
            <person name="Niang G."/>
            <person name="Scheremetjew M."/>
            <person name="Finn R."/>
            <person name="Kale V."/>
            <person name="Holt S."/>
            <person name="Cochrane G."/>
            <person name="Meng A."/>
            <person name="Brown T."/>
            <person name="Cohen L."/>
        </authorList>
    </citation>
    <scope>NUCLEOTIDE SEQUENCE</scope>
    <source>
        <strain evidence="6">GSBS06</strain>
    </source>
</reference>
<evidence type="ECO:0000256" key="2">
    <source>
        <dbReference type="ARBA" id="ARBA00022912"/>
    </source>
</evidence>